<reference evidence="1" key="1">
    <citation type="submission" date="2014-11" db="EMBL/GenBank/DDBJ databases">
        <authorList>
            <person name="Amaro Gonzalez C."/>
        </authorList>
    </citation>
    <scope>NUCLEOTIDE SEQUENCE</scope>
</reference>
<evidence type="ECO:0000313" key="1">
    <source>
        <dbReference type="EMBL" id="JAH07696.1"/>
    </source>
</evidence>
<dbReference type="EMBL" id="GBXM01100881">
    <property type="protein sequence ID" value="JAH07696.1"/>
    <property type="molecule type" value="Transcribed_RNA"/>
</dbReference>
<sequence>MPLGPVFQGTICKTHCKKIWVS</sequence>
<reference evidence="1" key="2">
    <citation type="journal article" date="2015" name="Fish Shellfish Immunol.">
        <title>Early steps in the European eel (Anguilla anguilla)-Vibrio vulnificus interaction in the gills: Role of the RtxA13 toxin.</title>
        <authorList>
            <person name="Callol A."/>
            <person name="Pajuelo D."/>
            <person name="Ebbesson L."/>
            <person name="Teles M."/>
            <person name="MacKenzie S."/>
            <person name="Amaro C."/>
        </authorList>
    </citation>
    <scope>NUCLEOTIDE SEQUENCE</scope>
</reference>
<proteinExistence type="predicted"/>
<organism evidence="1">
    <name type="scientific">Anguilla anguilla</name>
    <name type="common">European freshwater eel</name>
    <name type="synonym">Muraena anguilla</name>
    <dbReference type="NCBI Taxonomy" id="7936"/>
    <lineage>
        <taxon>Eukaryota</taxon>
        <taxon>Metazoa</taxon>
        <taxon>Chordata</taxon>
        <taxon>Craniata</taxon>
        <taxon>Vertebrata</taxon>
        <taxon>Euteleostomi</taxon>
        <taxon>Actinopterygii</taxon>
        <taxon>Neopterygii</taxon>
        <taxon>Teleostei</taxon>
        <taxon>Anguilliformes</taxon>
        <taxon>Anguillidae</taxon>
        <taxon>Anguilla</taxon>
    </lineage>
</organism>
<dbReference type="AlphaFoldDB" id="A0A0E9PSU0"/>
<accession>A0A0E9PSU0</accession>
<protein>
    <submittedName>
        <fullName evidence="1">Uncharacterized protein</fullName>
    </submittedName>
</protein>
<name>A0A0E9PSU0_ANGAN</name>